<evidence type="ECO:0000313" key="3">
    <source>
        <dbReference type="EMBL" id="BAG22563.1"/>
    </source>
</evidence>
<dbReference type="eggNOG" id="COG5637">
    <property type="taxonomic scope" value="Bacteria"/>
</dbReference>
<dbReference type="AlphaFoldDB" id="B1W216"/>
<dbReference type="SUPFAM" id="SSF55961">
    <property type="entry name" value="Bet v1-like"/>
    <property type="match status" value="1"/>
</dbReference>
<organism evidence="3 4">
    <name type="scientific">Streptomyces griseus subsp. griseus (strain JCM 4626 / CBS 651.72 / NBRC 13350 / KCC S-0626 / ISP 5235)</name>
    <dbReference type="NCBI Taxonomy" id="455632"/>
    <lineage>
        <taxon>Bacteria</taxon>
        <taxon>Bacillati</taxon>
        <taxon>Actinomycetota</taxon>
        <taxon>Actinomycetes</taxon>
        <taxon>Kitasatosporales</taxon>
        <taxon>Streptomycetaceae</taxon>
        <taxon>Streptomyces</taxon>
    </lineage>
</organism>
<evidence type="ECO:0000313" key="4">
    <source>
        <dbReference type="Proteomes" id="UP000001685"/>
    </source>
</evidence>
<dbReference type="HOGENOM" id="CLU_079860_3_2_11"/>
<proteinExistence type="predicted"/>
<reference evidence="4" key="1">
    <citation type="journal article" date="2008" name="J. Bacteriol.">
        <title>Genome sequence of the streptomycin-producing microorganism Streptomyces griseus IFO 13350.</title>
        <authorList>
            <person name="Ohnishi Y."/>
            <person name="Ishikawa J."/>
            <person name="Hara H."/>
            <person name="Suzuki H."/>
            <person name="Ikenoya M."/>
            <person name="Ikeda H."/>
            <person name="Yamashita A."/>
            <person name="Hattori M."/>
            <person name="Horinouchi S."/>
        </authorList>
    </citation>
    <scope>NUCLEOTIDE SEQUENCE [LARGE SCALE GENOMIC DNA]</scope>
    <source>
        <strain evidence="4">JCM 4626 / NBRC 13350</strain>
    </source>
</reference>
<dbReference type="EMBL" id="AP009493">
    <property type="protein sequence ID" value="BAG22563.1"/>
    <property type="molecule type" value="Genomic_DNA"/>
</dbReference>
<dbReference type="Proteomes" id="UP000001685">
    <property type="component" value="Chromosome"/>
</dbReference>
<feature type="domain" description="Coenzyme Q-binding protein COQ10 START" evidence="2">
    <location>
        <begin position="52"/>
        <end position="166"/>
    </location>
</feature>
<dbReference type="InterPro" id="IPR005031">
    <property type="entry name" value="COQ10_START"/>
</dbReference>
<dbReference type="PANTHER" id="PTHR33824:SF7">
    <property type="entry name" value="POLYKETIDE CYCLASE_DEHYDRASE AND LIPID TRANSPORT SUPERFAMILY PROTEIN"/>
    <property type="match status" value="1"/>
</dbReference>
<evidence type="ECO:0000259" key="2">
    <source>
        <dbReference type="Pfam" id="PF03364"/>
    </source>
</evidence>
<feature type="region of interest" description="Disordered" evidence="1">
    <location>
        <begin position="1"/>
        <end position="26"/>
    </location>
</feature>
<gene>
    <name evidence="3" type="ordered locus">SGR_5734</name>
</gene>
<sequence length="188" mass="20695">MSRAGRTTRVIAAPGGSAPSERGRTGYERPDLIPYEGLVVSVSSSLVETVDIKAPVAVTWSLWSDVAQWPRFLSHVQRVDPIDERRFAWQLSLPGAEKRFVAELTEVVPEDRIAWKTTEGVHHAGVVTFHRLDDTSSRVALQIEYDPQGFIEHLGALTNLDSTLANYDLGEFQKLAELTAASGGPRTV</sequence>
<dbReference type="Pfam" id="PF03364">
    <property type="entry name" value="Polyketide_cyc"/>
    <property type="match status" value="1"/>
</dbReference>
<dbReference type="KEGG" id="sgr:SGR_5734"/>
<dbReference type="InterPro" id="IPR023393">
    <property type="entry name" value="START-like_dom_sf"/>
</dbReference>
<dbReference type="PANTHER" id="PTHR33824">
    <property type="entry name" value="POLYKETIDE CYCLASE/DEHYDRASE AND LIPID TRANSPORT SUPERFAMILY PROTEIN"/>
    <property type="match status" value="1"/>
</dbReference>
<protein>
    <submittedName>
        <fullName evidence="3">Cyclase/dehydrase</fullName>
    </submittedName>
</protein>
<name>B1W216_STRGG</name>
<dbReference type="CDD" id="cd07817">
    <property type="entry name" value="SRPBCC_8"/>
    <property type="match status" value="1"/>
</dbReference>
<accession>B1W216</accession>
<dbReference type="InterPro" id="IPR047137">
    <property type="entry name" value="ORF3"/>
</dbReference>
<dbReference type="Gene3D" id="3.30.530.20">
    <property type="match status" value="1"/>
</dbReference>
<evidence type="ECO:0000256" key="1">
    <source>
        <dbReference type="SAM" id="MobiDB-lite"/>
    </source>
</evidence>